<evidence type="ECO:0000256" key="1">
    <source>
        <dbReference type="ARBA" id="ARBA00022723"/>
    </source>
</evidence>
<dbReference type="UniPathway" id="UPA00143"/>
<dbReference type="OrthoDB" id="6270329at2759"/>
<dbReference type="InterPro" id="IPR013083">
    <property type="entry name" value="Znf_RING/FYVE/PHD"/>
</dbReference>
<gene>
    <name evidence="6" type="ORF">BABINDRAFT_27950</name>
</gene>
<keyword evidence="1" id="KW-0479">Metal-binding</keyword>
<evidence type="ECO:0000259" key="5">
    <source>
        <dbReference type="PROSITE" id="PS50089"/>
    </source>
</evidence>
<evidence type="ECO:0000256" key="3">
    <source>
        <dbReference type="ARBA" id="ARBA00022833"/>
    </source>
</evidence>
<dbReference type="PANTHER" id="PTHR23041:SF78">
    <property type="entry name" value="E3 UBIQUITIN-PROTEIN LIGASE RNF4"/>
    <property type="match status" value="1"/>
</dbReference>
<dbReference type="InterPro" id="IPR017907">
    <property type="entry name" value="Znf_RING_CS"/>
</dbReference>
<reference evidence="7" key="1">
    <citation type="submission" date="2016-05" db="EMBL/GenBank/DDBJ databases">
        <title>Comparative genomics of biotechnologically important yeasts.</title>
        <authorList>
            <consortium name="DOE Joint Genome Institute"/>
            <person name="Riley R."/>
            <person name="Haridas S."/>
            <person name="Wolfe K.H."/>
            <person name="Lopes M.R."/>
            <person name="Hittinger C.T."/>
            <person name="Goker M."/>
            <person name="Salamov A."/>
            <person name="Wisecaver J."/>
            <person name="Long T.M."/>
            <person name="Aerts A.L."/>
            <person name="Barry K."/>
            <person name="Choi C."/>
            <person name="Clum A."/>
            <person name="Coughlan A.Y."/>
            <person name="Deshpande S."/>
            <person name="Douglass A.P."/>
            <person name="Hanson S.J."/>
            <person name="Klenk H.-P."/>
            <person name="Labutti K."/>
            <person name="Lapidus A."/>
            <person name="Lindquist E."/>
            <person name="Lipzen A."/>
            <person name="Meier-Kolthoff J.P."/>
            <person name="Ohm R.A."/>
            <person name="Otillar R.P."/>
            <person name="Pangilinan J."/>
            <person name="Peng Y."/>
            <person name="Rokas A."/>
            <person name="Rosa C.A."/>
            <person name="Scheuner C."/>
            <person name="Sibirny A.A."/>
            <person name="Slot J.C."/>
            <person name="Stielow J.B."/>
            <person name="Sun H."/>
            <person name="Kurtzman C.P."/>
            <person name="Blackwell M."/>
            <person name="Grigoriev I.V."/>
            <person name="Jeffries T.W."/>
        </authorList>
    </citation>
    <scope>NUCLEOTIDE SEQUENCE [LARGE SCALE GENOMIC DNA]</scope>
    <source>
        <strain evidence="7">NRRL Y-12698</strain>
    </source>
</reference>
<organism evidence="6 7">
    <name type="scientific">Babjeviella inositovora NRRL Y-12698</name>
    <dbReference type="NCBI Taxonomy" id="984486"/>
    <lineage>
        <taxon>Eukaryota</taxon>
        <taxon>Fungi</taxon>
        <taxon>Dikarya</taxon>
        <taxon>Ascomycota</taxon>
        <taxon>Saccharomycotina</taxon>
        <taxon>Pichiomycetes</taxon>
        <taxon>Serinales incertae sedis</taxon>
        <taxon>Babjeviella</taxon>
    </lineage>
</organism>
<dbReference type="GeneID" id="30149267"/>
<dbReference type="PANTHER" id="PTHR23041">
    <property type="entry name" value="RING FINGER DOMAIN-CONTAINING"/>
    <property type="match status" value="1"/>
</dbReference>
<sequence>VEIDSEHSSDIEIINETNTYLSENATNRNSTDKRFNESVCPICFDSFDQAVISSCGHLFCADCLFQSLDNSSQGRADRGACPLCRKLIAYKDIQYLRFKV</sequence>
<dbReference type="PROSITE" id="PS50089">
    <property type="entry name" value="ZF_RING_2"/>
    <property type="match status" value="1"/>
</dbReference>
<feature type="domain" description="RING-type" evidence="5">
    <location>
        <begin position="40"/>
        <end position="85"/>
    </location>
</feature>
<feature type="non-terminal residue" evidence="6">
    <location>
        <position position="1"/>
    </location>
</feature>
<dbReference type="Pfam" id="PF13445">
    <property type="entry name" value="zf-RING_UBOX"/>
    <property type="match status" value="1"/>
</dbReference>
<dbReference type="SMART" id="SM00184">
    <property type="entry name" value="RING"/>
    <property type="match status" value="1"/>
</dbReference>
<dbReference type="InterPro" id="IPR047134">
    <property type="entry name" value="RNF4"/>
</dbReference>
<protein>
    <recommendedName>
        <fullName evidence="5">RING-type domain-containing protein</fullName>
    </recommendedName>
</protein>
<evidence type="ECO:0000313" key="7">
    <source>
        <dbReference type="Proteomes" id="UP000094336"/>
    </source>
</evidence>
<dbReference type="InterPro" id="IPR027370">
    <property type="entry name" value="Znf-RING_euk"/>
</dbReference>
<dbReference type="InterPro" id="IPR001841">
    <property type="entry name" value="Znf_RING"/>
</dbReference>
<dbReference type="Proteomes" id="UP000094336">
    <property type="component" value="Unassembled WGS sequence"/>
</dbReference>
<accession>A0A1E3R013</accession>
<name>A0A1E3R013_9ASCO</name>
<dbReference type="AlphaFoldDB" id="A0A1E3R013"/>
<keyword evidence="7" id="KW-1185">Reference proteome</keyword>
<evidence type="ECO:0000313" key="6">
    <source>
        <dbReference type="EMBL" id="ODQ83238.1"/>
    </source>
</evidence>
<proteinExistence type="predicted"/>
<dbReference type="EMBL" id="KV454426">
    <property type="protein sequence ID" value="ODQ83238.1"/>
    <property type="molecule type" value="Genomic_DNA"/>
</dbReference>
<dbReference type="GO" id="GO:0016567">
    <property type="term" value="P:protein ubiquitination"/>
    <property type="evidence" value="ECO:0007669"/>
    <property type="project" value="UniProtKB-UniPathway"/>
</dbReference>
<feature type="non-terminal residue" evidence="6">
    <location>
        <position position="100"/>
    </location>
</feature>
<dbReference type="PROSITE" id="PS00518">
    <property type="entry name" value="ZF_RING_1"/>
    <property type="match status" value="1"/>
</dbReference>
<dbReference type="RefSeq" id="XP_018988566.1">
    <property type="nucleotide sequence ID" value="XM_019131414.1"/>
</dbReference>
<dbReference type="GO" id="GO:0008270">
    <property type="term" value="F:zinc ion binding"/>
    <property type="evidence" value="ECO:0007669"/>
    <property type="project" value="UniProtKB-KW"/>
</dbReference>
<evidence type="ECO:0000256" key="4">
    <source>
        <dbReference type="PROSITE-ProRule" id="PRU00175"/>
    </source>
</evidence>
<evidence type="ECO:0000256" key="2">
    <source>
        <dbReference type="ARBA" id="ARBA00022771"/>
    </source>
</evidence>
<dbReference type="STRING" id="984486.A0A1E3R013"/>
<keyword evidence="2 4" id="KW-0863">Zinc-finger</keyword>
<dbReference type="SUPFAM" id="SSF57850">
    <property type="entry name" value="RING/U-box"/>
    <property type="match status" value="1"/>
</dbReference>
<dbReference type="Gene3D" id="3.30.40.10">
    <property type="entry name" value="Zinc/RING finger domain, C3HC4 (zinc finger)"/>
    <property type="match status" value="1"/>
</dbReference>
<keyword evidence="3" id="KW-0862">Zinc</keyword>